<name>A0A4V6YSX8_STECR</name>
<dbReference type="Gene3D" id="1.20.1250.20">
    <property type="entry name" value="MFS general substrate transporter like domains"/>
    <property type="match status" value="2"/>
</dbReference>
<evidence type="ECO:0000313" key="9">
    <source>
        <dbReference type="Proteomes" id="UP000298663"/>
    </source>
</evidence>
<dbReference type="GO" id="GO:0022857">
    <property type="term" value="F:transmembrane transporter activity"/>
    <property type="evidence" value="ECO:0007669"/>
    <property type="project" value="InterPro"/>
</dbReference>
<dbReference type="PROSITE" id="PS50850">
    <property type="entry name" value="MFS"/>
    <property type="match status" value="1"/>
</dbReference>
<keyword evidence="3 5" id="KW-1133">Transmembrane helix</keyword>
<feature type="transmembrane region" description="Helical" evidence="5">
    <location>
        <begin position="77"/>
        <end position="96"/>
    </location>
</feature>
<keyword evidence="2 5" id="KW-0812">Transmembrane</keyword>
<dbReference type="EMBL" id="AZBU02000001">
    <property type="protein sequence ID" value="TMS37773.1"/>
    <property type="molecule type" value="Genomic_DNA"/>
</dbReference>
<reference evidence="8 9" key="1">
    <citation type="journal article" date="2015" name="Genome Biol.">
        <title>Comparative genomics of Steinernema reveals deeply conserved gene regulatory networks.</title>
        <authorList>
            <person name="Dillman A.R."/>
            <person name="Macchietto M."/>
            <person name="Porter C.F."/>
            <person name="Rogers A."/>
            <person name="Williams B."/>
            <person name="Antoshechkin I."/>
            <person name="Lee M.M."/>
            <person name="Goodwin Z."/>
            <person name="Lu X."/>
            <person name="Lewis E.E."/>
            <person name="Goodrich-Blair H."/>
            <person name="Stock S.P."/>
            <person name="Adams B.J."/>
            <person name="Sternberg P.W."/>
            <person name="Mortazavi A."/>
        </authorList>
    </citation>
    <scope>NUCLEOTIDE SEQUENCE [LARGE SCALE GENOMIC DNA]</scope>
    <source>
        <strain evidence="8 9">ALL</strain>
    </source>
</reference>
<dbReference type="SUPFAM" id="SSF103473">
    <property type="entry name" value="MFS general substrate transporter"/>
    <property type="match status" value="1"/>
</dbReference>
<evidence type="ECO:0000256" key="2">
    <source>
        <dbReference type="ARBA" id="ARBA00022692"/>
    </source>
</evidence>
<feature type="transmembrane region" description="Helical" evidence="5">
    <location>
        <begin position="239"/>
        <end position="260"/>
    </location>
</feature>
<evidence type="ECO:0000256" key="1">
    <source>
        <dbReference type="ARBA" id="ARBA00004141"/>
    </source>
</evidence>
<dbReference type="GO" id="GO:0016020">
    <property type="term" value="C:membrane"/>
    <property type="evidence" value="ECO:0007669"/>
    <property type="project" value="UniProtKB-SubCell"/>
</dbReference>
<dbReference type="Proteomes" id="UP000298663">
    <property type="component" value="Unassembled WGS sequence"/>
</dbReference>
<evidence type="ECO:0000313" key="8">
    <source>
        <dbReference type="EMBL" id="TMS37773.1"/>
    </source>
</evidence>
<feature type="transmembrane region" description="Helical" evidence="5">
    <location>
        <begin position="102"/>
        <end position="126"/>
    </location>
</feature>
<keyword evidence="9" id="KW-1185">Reference proteome</keyword>
<evidence type="ECO:0000256" key="5">
    <source>
        <dbReference type="SAM" id="Phobius"/>
    </source>
</evidence>
<dbReference type="OrthoDB" id="2985014at2759"/>
<evidence type="ECO:0000256" key="4">
    <source>
        <dbReference type="ARBA" id="ARBA00023136"/>
    </source>
</evidence>
<dbReference type="InterPro" id="IPR036259">
    <property type="entry name" value="MFS_trans_sf"/>
</dbReference>
<keyword evidence="6" id="KW-0732">Signal</keyword>
<feature type="transmembrane region" description="Helical" evidence="5">
    <location>
        <begin position="366"/>
        <end position="387"/>
    </location>
</feature>
<feature type="chain" id="PRO_5021017617" description="Major facilitator superfamily (MFS) profile domain-containing protein" evidence="6">
    <location>
        <begin position="20"/>
        <end position="487"/>
    </location>
</feature>
<keyword evidence="4 5" id="KW-0472">Membrane</keyword>
<feature type="transmembrane region" description="Helical" evidence="5">
    <location>
        <begin position="172"/>
        <end position="189"/>
    </location>
</feature>
<dbReference type="Pfam" id="PF07690">
    <property type="entry name" value="MFS_1"/>
    <property type="match status" value="1"/>
</dbReference>
<evidence type="ECO:0000259" key="7">
    <source>
        <dbReference type="PROSITE" id="PS50850"/>
    </source>
</evidence>
<dbReference type="InterPro" id="IPR020846">
    <property type="entry name" value="MFS_dom"/>
</dbReference>
<proteinExistence type="predicted"/>
<dbReference type="STRING" id="34508.A0A4V6YSX8"/>
<sequence>MRLLVAALLSCCFITISISSSNMAVALICMTSCPIHGYGGELEWESDQEGLVLAAQNAGSLLMVVTGMWADRINGKWMVGVALVLCTMANAMLPLLAATSFWYAVAARLMIGMADACLMPAVNSLITRWFPQKERAAAIGIITGGRQIGTLFILPTAGYLCTRKDIKGGWPAIFYLSSMISLLVAIFWLPMGADKPSKQYCISRKERLFIESRIACESIGKRTEARRVPWSHLLKSSPLWAAVFALVCHEYPLVIMLQFLPNYMRDVLEFAPAKNGIISALPIFFLFLSKTLAASASSWLETHTTWGKTKICKMFNGVASGGLALCIFVVPFFDKDRAVLAIAALCMAMLFAGLHTPGVITAMVQLAPPFSGIITGISFFIVAWFGIGNKILTKWIVQHGAQQEWAVVFYVSGIVAALPIVVFSIWGSAERQWWAAPSSRTSVHRLNQSSNSLHKMGLRNPPSRCSSVRKSTSSLTHSTASLYNVRK</sequence>
<accession>A0A4V6YSX8</accession>
<gene>
    <name evidence="8" type="ORF">L596_004637</name>
</gene>
<evidence type="ECO:0000256" key="3">
    <source>
        <dbReference type="ARBA" id="ARBA00022989"/>
    </source>
</evidence>
<comment type="caution">
    <text evidence="8">The sequence shown here is derived from an EMBL/GenBank/DDBJ whole genome shotgun (WGS) entry which is preliminary data.</text>
</comment>
<dbReference type="InterPro" id="IPR011701">
    <property type="entry name" value="MFS"/>
</dbReference>
<dbReference type="InterPro" id="IPR050382">
    <property type="entry name" value="MFS_Na/Anion_cotransporter"/>
</dbReference>
<dbReference type="PANTHER" id="PTHR11662:SF53">
    <property type="entry name" value="MAJOR FACILITATOR SUPERFAMILY (MFS) PROFILE DOMAIN-CONTAINING PROTEIN"/>
    <property type="match status" value="1"/>
</dbReference>
<evidence type="ECO:0000256" key="6">
    <source>
        <dbReference type="SAM" id="SignalP"/>
    </source>
</evidence>
<feature type="transmembrane region" description="Helical" evidence="5">
    <location>
        <begin position="280"/>
        <end position="300"/>
    </location>
</feature>
<comment type="subcellular location">
    <subcellularLocation>
        <location evidence="1">Membrane</location>
        <topology evidence="1">Multi-pass membrane protein</topology>
    </subcellularLocation>
</comment>
<feature type="transmembrane region" description="Helical" evidence="5">
    <location>
        <begin position="312"/>
        <end position="332"/>
    </location>
</feature>
<organism evidence="8 9">
    <name type="scientific">Steinernema carpocapsae</name>
    <name type="common">Entomopathogenic nematode</name>
    <dbReference type="NCBI Taxonomy" id="34508"/>
    <lineage>
        <taxon>Eukaryota</taxon>
        <taxon>Metazoa</taxon>
        <taxon>Ecdysozoa</taxon>
        <taxon>Nematoda</taxon>
        <taxon>Chromadorea</taxon>
        <taxon>Rhabditida</taxon>
        <taxon>Tylenchina</taxon>
        <taxon>Panagrolaimomorpha</taxon>
        <taxon>Strongyloidoidea</taxon>
        <taxon>Steinernematidae</taxon>
        <taxon>Steinernema</taxon>
    </lineage>
</organism>
<dbReference type="AlphaFoldDB" id="A0A4V6YSX8"/>
<dbReference type="PANTHER" id="PTHR11662">
    <property type="entry name" value="SOLUTE CARRIER FAMILY 17"/>
    <property type="match status" value="1"/>
</dbReference>
<feature type="domain" description="Major facilitator superfamily (MFS) profile" evidence="7">
    <location>
        <begin position="1"/>
        <end position="431"/>
    </location>
</feature>
<reference evidence="8 9" key="2">
    <citation type="journal article" date="2019" name="G3 (Bethesda)">
        <title>Hybrid Assembly of the Genome of the Entomopathogenic Nematode Steinernema carpocapsae Identifies the X-Chromosome.</title>
        <authorList>
            <person name="Serra L."/>
            <person name="Macchietto M."/>
            <person name="Macias-Munoz A."/>
            <person name="McGill C.J."/>
            <person name="Rodriguez I.M."/>
            <person name="Rodriguez B."/>
            <person name="Murad R."/>
            <person name="Mortazavi A."/>
        </authorList>
    </citation>
    <scope>NUCLEOTIDE SEQUENCE [LARGE SCALE GENOMIC DNA]</scope>
    <source>
        <strain evidence="8 9">ALL</strain>
    </source>
</reference>
<feature type="transmembrane region" description="Helical" evidence="5">
    <location>
        <begin position="338"/>
        <end position="354"/>
    </location>
</feature>
<protein>
    <recommendedName>
        <fullName evidence="7">Major facilitator superfamily (MFS) profile domain-containing protein</fullName>
    </recommendedName>
</protein>
<feature type="transmembrane region" description="Helical" evidence="5">
    <location>
        <begin position="407"/>
        <end position="426"/>
    </location>
</feature>
<dbReference type="GO" id="GO:0006820">
    <property type="term" value="P:monoatomic anion transport"/>
    <property type="evidence" value="ECO:0007669"/>
    <property type="project" value="TreeGrafter"/>
</dbReference>
<feature type="signal peptide" evidence="6">
    <location>
        <begin position="1"/>
        <end position="19"/>
    </location>
</feature>
<dbReference type="FunFam" id="1.20.1250.20:FF:000532">
    <property type="entry name" value="SLC (SoLute Carrier) homolog"/>
    <property type="match status" value="1"/>
</dbReference>